<proteinExistence type="predicted"/>
<accession>A0A9W6U3B1</accession>
<comment type="caution">
    <text evidence="2">The sequence shown here is derived from an EMBL/GenBank/DDBJ whole genome shotgun (WGS) entry which is preliminary data.</text>
</comment>
<evidence type="ECO:0000256" key="1">
    <source>
        <dbReference type="SAM" id="MobiDB-lite"/>
    </source>
</evidence>
<keyword evidence="3" id="KW-1185">Reference proteome</keyword>
<name>A0A9W6U3B1_9STRA</name>
<dbReference type="Proteomes" id="UP001165121">
    <property type="component" value="Unassembled WGS sequence"/>
</dbReference>
<feature type="compositionally biased region" description="Low complexity" evidence="1">
    <location>
        <begin position="36"/>
        <end position="71"/>
    </location>
</feature>
<evidence type="ECO:0000313" key="3">
    <source>
        <dbReference type="Proteomes" id="UP001165121"/>
    </source>
</evidence>
<reference evidence="2" key="1">
    <citation type="submission" date="2023-04" db="EMBL/GenBank/DDBJ databases">
        <title>Phytophthora fragariaefolia NBRC 109709.</title>
        <authorList>
            <person name="Ichikawa N."/>
            <person name="Sato H."/>
            <person name="Tonouchi N."/>
        </authorList>
    </citation>
    <scope>NUCLEOTIDE SEQUENCE</scope>
    <source>
        <strain evidence="2">NBRC 109709</strain>
    </source>
</reference>
<sequence length="138" mass="14632">MRADRSSCAPQEQRRIRVARSRAQQNAGQTGEDSGATTTEMATMTGTTAGSRTTTARATTTTQALATTTSAGMPALRAPSSLRAMDRELKPWDLYDLSGAESPESLATMKTTSVGSDRCGERMSMVSRMIHSSGRGVP</sequence>
<dbReference type="AlphaFoldDB" id="A0A9W6U3B1"/>
<dbReference type="EMBL" id="BSXT01000321">
    <property type="protein sequence ID" value="GMF24366.1"/>
    <property type="molecule type" value="Genomic_DNA"/>
</dbReference>
<feature type="region of interest" description="Disordered" evidence="1">
    <location>
        <begin position="1"/>
        <end position="79"/>
    </location>
</feature>
<organism evidence="2 3">
    <name type="scientific">Phytophthora fragariaefolia</name>
    <dbReference type="NCBI Taxonomy" id="1490495"/>
    <lineage>
        <taxon>Eukaryota</taxon>
        <taxon>Sar</taxon>
        <taxon>Stramenopiles</taxon>
        <taxon>Oomycota</taxon>
        <taxon>Peronosporomycetes</taxon>
        <taxon>Peronosporales</taxon>
        <taxon>Peronosporaceae</taxon>
        <taxon>Phytophthora</taxon>
    </lineage>
</organism>
<feature type="compositionally biased region" description="Polar residues" evidence="1">
    <location>
        <begin position="22"/>
        <end position="32"/>
    </location>
</feature>
<gene>
    <name evidence="2" type="ORF">Pfra01_000408000</name>
</gene>
<evidence type="ECO:0000313" key="2">
    <source>
        <dbReference type="EMBL" id="GMF24366.1"/>
    </source>
</evidence>
<dbReference type="OrthoDB" id="10393818at2759"/>
<protein>
    <submittedName>
        <fullName evidence="2">Unnamed protein product</fullName>
    </submittedName>
</protein>